<gene>
    <name evidence="9" type="ORF">ACFSR1_01840</name>
</gene>
<evidence type="ECO:0000256" key="2">
    <source>
        <dbReference type="ARBA" id="ARBA00009142"/>
    </source>
</evidence>
<dbReference type="EMBL" id="JBHULE010000002">
    <property type="protein sequence ID" value="MFD2561391.1"/>
    <property type="molecule type" value="Genomic_DNA"/>
</dbReference>
<evidence type="ECO:0000256" key="5">
    <source>
        <dbReference type="ARBA" id="ARBA00022692"/>
    </source>
</evidence>
<dbReference type="InterPro" id="IPR052017">
    <property type="entry name" value="TSUP"/>
</dbReference>
<sequence>MTAYIISFIAAMILGMSKSGLKGMGILIVTMMALVYGAKASTGIVLPLLIFADILAVIYYNRHTQWKYLIKFLPWMIGGVLVAVFVGKDLSEEVFKRGMAIIIIISVVIMFLWERYEKKNIPTAMWFAGSTGFLAGFTTMIGNLAGAFSNIFFLAMRIPKNEFIGTAAWLFFIINLVKLPFHVFSWKTVTQQSLLIDLYLIPGVLLGFIIGLKVVKLFKDQQYRRFILVMTAIGGIIILLR</sequence>
<evidence type="ECO:0000256" key="7">
    <source>
        <dbReference type="ARBA" id="ARBA00023136"/>
    </source>
</evidence>
<dbReference type="PANTHER" id="PTHR30269">
    <property type="entry name" value="TRANSMEMBRANE PROTEIN YFCA"/>
    <property type="match status" value="1"/>
</dbReference>
<dbReference type="InterPro" id="IPR002781">
    <property type="entry name" value="TM_pro_TauE-like"/>
</dbReference>
<comment type="caution">
    <text evidence="9">The sequence shown here is derived from an EMBL/GenBank/DDBJ whole genome shotgun (WGS) entry which is preliminary data.</text>
</comment>
<reference evidence="10" key="1">
    <citation type="journal article" date="2019" name="Int. J. Syst. Evol. Microbiol.">
        <title>The Global Catalogue of Microorganisms (GCM) 10K type strain sequencing project: providing services to taxonomists for standard genome sequencing and annotation.</title>
        <authorList>
            <consortium name="The Broad Institute Genomics Platform"/>
            <consortium name="The Broad Institute Genome Sequencing Center for Infectious Disease"/>
            <person name="Wu L."/>
            <person name="Ma J."/>
        </authorList>
    </citation>
    <scope>NUCLEOTIDE SEQUENCE [LARGE SCALE GENOMIC DNA]</scope>
    <source>
        <strain evidence="10">KCTC 52274</strain>
    </source>
</reference>
<keyword evidence="6 8" id="KW-1133">Transmembrane helix</keyword>
<name>A0ABW5LAS4_9FLAO</name>
<dbReference type="Proteomes" id="UP001597319">
    <property type="component" value="Unassembled WGS sequence"/>
</dbReference>
<organism evidence="9 10">
    <name type="scientific">Aquimarina rubra</name>
    <dbReference type="NCBI Taxonomy" id="1920033"/>
    <lineage>
        <taxon>Bacteria</taxon>
        <taxon>Pseudomonadati</taxon>
        <taxon>Bacteroidota</taxon>
        <taxon>Flavobacteriia</taxon>
        <taxon>Flavobacteriales</taxon>
        <taxon>Flavobacteriaceae</taxon>
        <taxon>Aquimarina</taxon>
    </lineage>
</organism>
<feature type="transmembrane region" description="Helical" evidence="8">
    <location>
        <begin position="163"/>
        <end position="181"/>
    </location>
</feature>
<comment type="subcellular location">
    <subcellularLocation>
        <location evidence="1 8">Cell membrane</location>
        <topology evidence="1 8">Multi-pass membrane protein</topology>
    </subcellularLocation>
</comment>
<feature type="transmembrane region" description="Helical" evidence="8">
    <location>
        <begin position="94"/>
        <end position="113"/>
    </location>
</feature>
<evidence type="ECO:0000313" key="10">
    <source>
        <dbReference type="Proteomes" id="UP001597319"/>
    </source>
</evidence>
<protein>
    <recommendedName>
        <fullName evidence="8">Probable membrane transporter protein</fullName>
    </recommendedName>
</protein>
<evidence type="ECO:0000256" key="6">
    <source>
        <dbReference type="ARBA" id="ARBA00022989"/>
    </source>
</evidence>
<evidence type="ECO:0000256" key="3">
    <source>
        <dbReference type="ARBA" id="ARBA00022448"/>
    </source>
</evidence>
<accession>A0ABW5LAS4</accession>
<feature type="transmembrane region" description="Helical" evidence="8">
    <location>
        <begin position="223"/>
        <end position="240"/>
    </location>
</feature>
<proteinExistence type="inferred from homology"/>
<feature type="transmembrane region" description="Helical" evidence="8">
    <location>
        <begin position="193"/>
        <end position="211"/>
    </location>
</feature>
<dbReference type="RefSeq" id="WP_378289052.1">
    <property type="nucleotide sequence ID" value="NZ_JBHULE010000002.1"/>
</dbReference>
<keyword evidence="10" id="KW-1185">Reference proteome</keyword>
<comment type="similarity">
    <text evidence="2 8">Belongs to the 4-toluene sulfonate uptake permease (TSUP) (TC 2.A.102) family.</text>
</comment>
<keyword evidence="5 8" id="KW-0812">Transmembrane</keyword>
<feature type="transmembrane region" description="Helical" evidence="8">
    <location>
        <begin position="68"/>
        <end position="88"/>
    </location>
</feature>
<feature type="transmembrane region" description="Helical" evidence="8">
    <location>
        <begin position="125"/>
        <end position="151"/>
    </location>
</feature>
<keyword evidence="7 8" id="KW-0472">Membrane</keyword>
<keyword evidence="4 8" id="KW-1003">Cell membrane</keyword>
<dbReference type="Pfam" id="PF01925">
    <property type="entry name" value="TauE"/>
    <property type="match status" value="1"/>
</dbReference>
<dbReference type="PANTHER" id="PTHR30269:SF23">
    <property type="entry name" value="MEMBRANE TRANSPORTER PROTEIN YDHB-RELATED"/>
    <property type="match status" value="1"/>
</dbReference>
<evidence type="ECO:0000256" key="1">
    <source>
        <dbReference type="ARBA" id="ARBA00004651"/>
    </source>
</evidence>
<keyword evidence="3" id="KW-0813">Transport</keyword>
<evidence type="ECO:0000256" key="4">
    <source>
        <dbReference type="ARBA" id="ARBA00022475"/>
    </source>
</evidence>
<evidence type="ECO:0000313" key="9">
    <source>
        <dbReference type="EMBL" id="MFD2561391.1"/>
    </source>
</evidence>
<feature type="transmembrane region" description="Helical" evidence="8">
    <location>
        <begin position="44"/>
        <end position="61"/>
    </location>
</feature>
<evidence type="ECO:0000256" key="8">
    <source>
        <dbReference type="RuleBase" id="RU363041"/>
    </source>
</evidence>